<evidence type="ECO:0000313" key="6">
    <source>
        <dbReference type="EMBL" id="WTW32332.1"/>
    </source>
</evidence>
<dbReference type="SUPFAM" id="SSF53474">
    <property type="entry name" value="alpha/beta-Hydrolases"/>
    <property type="match status" value="1"/>
</dbReference>
<organism evidence="6 7">
    <name type="scientific">Streptomyces purpurascens</name>
    <dbReference type="NCBI Taxonomy" id="1924"/>
    <lineage>
        <taxon>Bacteria</taxon>
        <taxon>Bacillati</taxon>
        <taxon>Actinomycetota</taxon>
        <taxon>Actinomycetes</taxon>
        <taxon>Kitasatosporales</taxon>
        <taxon>Streptomycetaceae</taxon>
        <taxon>Streptomyces</taxon>
    </lineage>
</organism>
<accession>A0ABZ1MYX4</accession>
<evidence type="ECO:0000256" key="3">
    <source>
        <dbReference type="ARBA" id="ARBA00022824"/>
    </source>
</evidence>
<dbReference type="GO" id="GO:0016787">
    <property type="term" value="F:hydrolase activity"/>
    <property type="evidence" value="ECO:0007669"/>
    <property type="project" value="UniProtKB-KW"/>
</dbReference>
<dbReference type="InterPro" id="IPR052374">
    <property type="entry name" value="SERAC1"/>
</dbReference>
<dbReference type="Gene3D" id="3.40.50.1820">
    <property type="entry name" value="alpha/beta hydrolase"/>
    <property type="match status" value="1"/>
</dbReference>
<dbReference type="InterPro" id="IPR000073">
    <property type="entry name" value="AB_hydrolase_1"/>
</dbReference>
<evidence type="ECO:0000256" key="4">
    <source>
        <dbReference type="ARBA" id="ARBA00023136"/>
    </source>
</evidence>
<keyword evidence="6" id="KW-0378">Hydrolase</keyword>
<proteinExistence type="predicted"/>
<evidence type="ECO:0000259" key="5">
    <source>
        <dbReference type="Pfam" id="PF12697"/>
    </source>
</evidence>
<dbReference type="Pfam" id="PF12697">
    <property type="entry name" value="Abhydrolase_6"/>
    <property type="match status" value="1"/>
</dbReference>
<comment type="subcellular location">
    <subcellularLocation>
        <location evidence="1">Endoplasmic reticulum</location>
    </subcellularLocation>
    <subcellularLocation>
        <location evidence="2">Membrane</location>
    </subcellularLocation>
</comment>
<evidence type="ECO:0000313" key="7">
    <source>
        <dbReference type="Proteomes" id="UP001621512"/>
    </source>
</evidence>
<gene>
    <name evidence="6" type="ORF">OHU35_17445</name>
</gene>
<protein>
    <submittedName>
        <fullName evidence="6">Alpha/beta fold hydrolase</fullName>
    </submittedName>
</protein>
<keyword evidence="3" id="KW-0256">Endoplasmic reticulum</keyword>
<dbReference type="RefSeq" id="WP_405509252.1">
    <property type="nucleotide sequence ID" value="NZ_CP108341.1"/>
</dbReference>
<sequence length="431" mass="47993">MHVRPDRRATAAIVFVHGLGGDGYSTWGMWPELVFEQSATEPLDVILFRYASFHKAWRTRKSGADLPFVAAQLADWVRSLTEEHGYTDIYFVAHSLGGLVVESAVQQYLTQLGTGAPQVTPIAAIFVLAAPRLGAGLALGAFRQLIPEIEWLRDKSPQLLAAESFFSSRVESLGTAASAGYREFLIPRHSAMAGGDRVVSKMSGLFGVPEQQRLRLNGNHRTIVKPDRMNQEQHLRLLRIVKQSGDIRRAWRRQSHHAEKFKFRPVPHAPILVTELRSDDINVTWEQAYNRAVSMASSDEVSVSDCRNSTVTSSRRETDILVSVHAVENIMNRDERCEAVIRGSFAQHQRQHGLMLLIVVIGTAHERARDVVQSWLPDPPYRSLSIEGVASPGEFSDLLVAWAGVMIDRDPVRWPRSASGLSYGTEGSDLV</sequence>
<dbReference type="PANTHER" id="PTHR48182">
    <property type="entry name" value="PROTEIN SERAC1"/>
    <property type="match status" value="1"/>
</dbReference>
<dbReference type="Proteomes" id="UP001621512">
    <property type="component" value="Chromosome"/>
</dbReference>
<dbReference type="EMBL" id="CP108341">
    <property type="protein sequence ID" value="WTW32332.1"/>
    <property type="molecule type" value="Genomic_DNA"/>
</dbReference>
<evidence type="ECO:0000256" key="2">
    <source>
        <dbReference type="ARBA" id="ARBA00004370"/>
    </source>
</evidence>
<evidence type="ECO:0000256" key="1">
    <source>
        <dbReference type="ARBA" id="ARBA00004240"/>
    </source>
</evidence>
<reference evidence="6 7" key="1">
    <citation type="submission" date="2022-10" db="EMBL/GenBank/DDBJ databases">
        <title>The complete genomes of actinobacterial strains from the NBC collection.</title>
        <authorList>
            <person name="Joergensen T.S."/>
            <person name="Alvarez Arevalo M."/>
            <person name="Sterndorff E.B."/>
            <person name="Faurdal D."/>
            <person name="Vuksanovic O."/>
            <person name="Mourched A.-S."/>
            <person name="Charusanti P."/>
            <person name="Shaw S."/>
            <person name="Blin K."/>
            <person name="Weber T."/>
        </authorList>
    </citation>
    <scope>NUCLEOTIDE SEQUENCE [LARGE SCALE GENOMIC DNA]</scope>
    <source>
        <strain evidence="6 7">NBC_00017</strain>
    </source>
</reference>
<dbReference type="InterPro" id="IPR029058">
    <property type="entry name" value="AB_hydrolase_fold"/>
</dbReference>
<name>A0ABZ1MYX4_STREF</name>
<dbReference type="PANTHER" id="PTHR48182:SF2">
    <property type="entry name" value="PROTEIN SERAC1"/>
    <property type="match status" value="1"/>
</dbReference>
<keyword evidence="7" id="KW-1185">Reference proteome</keyword>
<keyword evidence="4" id="KW-0472">Membrane</keyword>
<feature type="domain" description="AB hydrolase-1" evidence="5">
    <location>
        <begin position="13"/>
        <end position="173"/>
    </location>
</feature>